<dbReference type="Pfam" id="PF02635">
    <property type="entry name" value="DsrE"/>
    <property type="match status" value="1"/>
</dbReference>
<accession>A0ABS6TC39</accession>
<comment type="caution">
    <text evidence="2">The sequence shown here is derived from an EMBL/GenBank/DDBJ whole genome shotgun (WGS) entry which is preliminary data.</text>
</comment>
<gene>
    <name evidence="2" type="primary">yedF</name>
    <name evidence="2" type="ORF">KUA55_07265</name>
</gene>
<reference evidence="2 3" key="1">
    <citation type="submission" date="2021-06" db="EMBL/GenBank/DDBJ databases">
        <title>Enterococcus alishanensis sp. nov., a novel lactic acid bacterium isolated from fresh coffee beans.</title>
        <authorList>
            <person name="Chen Y.-S."/>
        </authorList>
    </citation>
    <scope>NUCLEOTIDE SEQUENCE [LARGE SCALE GENOMIC DNA]</scope>
    <source>
        <strain evidence="2 3">ALS3</strain>
    </source>
</reference>
<protein>
    <submittedName>
        <fullName evidence="2">Sulfurtransferase-like selenium metabolism protein YedF</fullName>
    </submittedName>
</protein>
<keyword evidence="3" id="KW-1185">Reference proteome</keyword>
<name>A0ABS6TC39_9ENTE</name>
<dbReference type="RefSeq" id="WP_218325538.1">
    <property type="nucleotide sequence ID" value="NZ_JAHUZB010000003.1"/>
</dbReference>
<organism evidence="2 3">
    <name type="scientific">Enterococcus alishanensis</name>
    <dbReference type="NCBI Taxonomy" id="1303817"/>
    <lineage>
        <taxon>Bacteria</taxon>
        <taxon>Bacillati</taxon>
        <taxon>Bacillota</taxon>
        <taxon>Bacilli</taxon>
        <taxon>Lactobacillales</taxon>
        <taxon>Enterococcaceae</taxon>
        <taxon>Enterococcus</taxon>
    </lineage>
</organism>
<dbReference type="InterPro" id="IPR001455">
    <property type="entry name" value="TusA-like"/>
</dbReference>
<evidence type="ECO:0000313" key="3">
    <source>
        <dbReference type="Proteomes" id="UP000774130"/>
    </source>
</evidence>
<proteinExistence type="predicted"/>
<feature type="domain" description="UPF0033" evidence="1">
    <location>
        <begin position="3"/>
        <end position="68"/>
    </location>
</feature>
<sequence length="202" mass="22464">MFKVNALGMACPLPVIETKKALREHEAVETLVDNEIATQNLHKMADQLGYVYQMNQDSPQHYTVVISKANGEETDIPDPEVTEEVVVAPKSDDYIVVIDTNTIGQGSEELGKNLLKMFIYSLTEQDVLPSKIIFYNGGVQSVIEGSDSVEDLIKLQDNGVEIYACGACLNFFEITDQVAVGEVTNMFRIIEMMRVSDRIVKP</sequence>
<dbReference type="InterPro" id="IPR003787">
    <property type="entry name" value="Sulphur_relay_DsrE/F-like"/>
</dbReference>
<dbReference type="EMBL" id="JAHUZB010000003">
    <property type="protein sequence ID" value="MBV7390473.1"/>
    <property type="molecule type" value="Genomic_DNA"/>
</dbReference>
<evidence type="ECO:0000259" key="1">
    <source>
        <dbReference type="Pfam" id="PF01206"/>
    </source>
</evidence>
<dbReference type="Pfam" id="PF01206">
    <property type="entry name" value="TusA"/>
    <property type="match status" value="1"/>
</dbReference>
<dbReference type="Proteomes" id="UP000774130">
    <property type="component" value="Unassembled WGS sequence"/>
</dbReference>
<dbReference type="NCBIfam" id="TIGR03527">
    <property type="entry name" value="selenium_YedF"/>
    <property type="match status" value="1"/>
</dbReference>
<evidence type="ECO:0000313" key="2">
    <source>
        <dbReference type="EMBL" id="MBV7390473.1"/>
    </source>
</evidence>
<dbReference type="InterPro" id="IPR019870">
    <property type="entry name" value="Se_metab_YedF"/>
</dbReference>